<comment type="catalytic activity">
    <reaction evidence="2">
        <text>a monosubstituted aliphatic (S)-hydroxynitrile = an aldehyde + hydrogen cyanide</text>
        <dbReference type="Rhea" id="RHEA:56588"/>
        <dbReference type="ChEBI" id="CHEBI:17478"/>
        <dbReference type="ChEBI" id="CHEBI:18407"/>
        <dbReference type="ChEBI" id="CHEBI:140596"/>
        <dbReference type="EC" id="4.1.2.47"/>
    </reaction>
</comment>
<dbReference type="Proteomes" id="UP000796880">
    <property type="component" value="Unassembled WGS sequence"/>
</dbReference>
<evidence type="ECO:0000256" key="14">
    <source>
        <dbReference type="ARBA" id="ARBA00060885"/>
    </source>
</evidence>
<comment type="catalytic activity">
    <reaction evidence="3">
        <text>2-hydroxy-2-methylpropanenitrile = acetone + hydrogen cyanide</text>
        <dbReference type="Rhea" id="RHEA:11932"/>
        <dbReference type="ChEBI" id="CHEBI:15347"/>
        <dbReference type="ChEBI" id="CHEBI:15348"/>
        <dbReference type="ChEBI" id="CHEBI:18407"/>
    </reaction>
    <physiologicalReaction direction="left-to-right" evidence="3">
        <dbReference type="Rhea" id="RHEA:11933"/>
    </physiologicalReaction>
</comment>
<dbReference type="InterPro" id="IPR045889">
    <property type="entry name" value="MES/HNL"/>
</dbReference>
<evidence type="ECO:0000256" key="1">
    <source>
        <dbReference type="ARBA" id="ARBA00050104"/>
    </source>
</evidence>
<evidence type="ECO:0000256" key="6">
    <source>
        <dbReference type="ARBA" id="ARBA00051647"/>
    </source>
</evidence>
<dbReference type="GO" id="GO:0009696">
    <property type="term" value="P:salicylic acid metabolic process"/>
    <property type="evidence" value="ECO:0007669"/>
    <property type="project" value="TreeGrafter"/>
</dbReference>
<comment type="catalytic activity">
    <reaction evidence="13">
        <text>an aromatic (S)-hydroxynitrile = an aromatic aldehyde + hydrogen cyanide</text>
        <dbReference type="Rhea" id="RHEA:54660"/>
        <dbReference type="ChEBI" id="CHEBI:18407"/>
        <dbReference type="ChEBI" id="CHEBI:33855"/>
        <dbReference type="ChEBI" id="CHEBI:138306"/>
        <dbReference type="EC" id="4.1.2.47"/>
    </reaction>
</comment>
<comment type="catalytic activity">
    <reaction evidence="9">
        <text>2-methylpropanal + hydrogen cyanide = (2S)-2-hydroxy-3-methylbutanenitrile</text>
        <dbReference type="Rhea" id="RHEA:77403"/>
        <dbReference type="ChEBI" id="CHEBI:18407"/>
        <dbReference type="ChEBI" id="CHEBI:48943"/>
        <dbReference type="ChEBI" id="CHEBI:197354"/>
    </reaction>
</comment>
<evidence type="ECO:0000256" key="3">
    <source>
        <dbReference type="ARBA" id="ARBA00050262"/>
    </source>
</evidence>
<keyword evidence="22" id="KW-1185">Reference proteome</keyword>
<comment type="catalytic activity">
    <reaction evidence="10">
        <text>3-formylthiophene + hydrogen cyanide = (2S)-2-hydroxy-2-(thiophen-3-yl)acetonitrile</text>
        <dbReference type="Rhea" id="RHEA:77459"/>
        <dbReference type="ChEBI" id="CHEBI:18407"/>
        <dbReference type="ChEBI" id="CHEBI:87611"/>
        <dbReference type="ChEBI" id="CHEBI:197333"/>
    </reaction>
</comment>
<feature type="domain" description="AB hydrolase-1" evidence="20">
    <location>
        <begin position="9"/>
        <end position="256"/>
    </location>
</feature>
<dbReference type="OrthoDB" id="408373at2759"/>
<evidence type="ECO:0000259" key="20">
    <source>
        <dbReference type="Pfam" id="PF12697"/>
    </source>
</evidence>
<dbReference type="PANTHER" id="PTHR10992:SF943">
    <property type="entry name" value="METHYLESTERASE 10"/>
    <property type="match status" value="1"/>
</dbReference>
<dbReference type="FunFam" id="3.40.50.1820:FF:000051">
    <property type="entry name" value="(S)-hydroxynitrile lyase"/>
    <property type="match status" value="1"/>
</dbReference>
<evidence type="ECO:0000256" key="18">
    <source>
        <dbReference type="ARBA" id="ARBA00078291"/>
    </source>
</evidence>
<dbReference type="GO" id="GO:0080030">
    <property type="term" value="F:methyl indole-3-acetate esterase activity"/>
    <property type="evidence" value="ECO:0007669"/>
    <property type="project" value="TreeGrafter"/>
</dbReference>
<comment type="catalytic activity">
    <reaction evidence="11">
        <text>2,2-dimethylpropanal + hydrogen cyanide = (2S)-2-hydroxy-3,3-dimethylbutanenitrile</text>
        <dbReference type="Rhea" id="RHEA:77407"/>
        <dbReference type="ChEBI" id="CHEBI:18407"/>
        <dbReference type="ChEBI" id="CHEBI:141557"/>
        <dbReference type="ChEBI" id="CHEBI:197355"/>
    </reaction>
</comment>
<protein>
    <recommendedName>
        <fullName evidence="16">(S)-hydroxynitrile lyase</fullName>
        <ecNumber evidence="15">4.1.2.47</ecNumber>
    </recommendedName>
    <alternativeName>
        <fullName evidence="17">2-hydroxy-2-methylpropanenitrile lyase</fullName>
    </alternativeName>
    <alternativeName>
        <fullName evidence="18">Acetone cyanohydrin lyase</fullName>
    </alternativeName>
    <alternativeName>
        <fullName evidence="19">Hydroxynitrile lyase</fullName>
    </alternativeName>
</protein>
<evidence type="ECO:0000256" key="9">
    <source>
        <dbReference type="ARBA" id="ARBA00052033"/>
    </source>
</evidence>
<evidence type="ECO:0000256" key="10">
    <source>
        <dbReference type="ARBA" id="ARBA00052511"/>
    </source>
</evidence>
<organism evidence="21 22">
    <name type="scientific">Rhamnella rubrinervis</name>
    <dbReference type="NCBI Taxonomy" id="2594499"/>
    <lineage>
        <taxon>Eukaryota</taxon>
        <taxon>Viridiplantae</taxon>
        <taxon>Streptophyta</taxon>
        <taxon>Embryophyta</taxon>
        <taxon>Tracheophyta</taxon>
        <taxon>Spermatophyta</taxon>
        <taxon>Magnoliopsida</taxon>
        <taxon>eudicotyledons</taxon>
        <taxon>Gunneridae</taxon>
        <taxon>Pentapetalae</taxon>
        <taxon>rosids</taxon>
        <taxon>fabids</taxon>
        <taxon>Rosales</taxon>
        <taxon>Rhamnaceae</taxon>
        <taxon>rhamnoid group</taxon>
        <taxon>Rhamneae</taxon>
        <taxon>Rhamnella</taxon>
    </lineage>
</organism>
<reference evidence="21" key="1">
    <citation type="submission" date="2020-03" db="EMBL/GenBank/DDBJ databases">
        <title>A high-quality chromosome-level genome assembly of a woody plant with both climbing and erect habits, Rhamnella rubrinervis.</title>
        <authorList>
            <person name="Lu Z."/>
            <person name="Yang Y."/>
            <person name="Zhu X."/>
            <person name="Sun Y."/>
        </authorList>
    </citation>
    <scope>NUCLEOTIDE SEQUENCE</scope>
    <source>
        <strain evidence="21">BYM</strain>
        <tissue evidence="21">Leaf</tissue>
    </source>
</reference>
<dbReference type="EMBL" id="VOIH02000008">
    <property type="protein sequence ID" value="KAF3438893.1"/>
    <property type="molecule type" value="Genomic_DNA"/>
</dbReference>
<dbReference type="InterPro" id="IPR029058">
    <property type="entry name" value="AB_hydrolase_fold"/>
</dbReference>
<evidence type="ECO:0000256" key="13">
    <source>
        <dbReference type="ARBA" id="ARBA00052826"/>
    </source>
</evidence>
<dbReference type="SUPFAM" id="SSF53474">
    <property type="entry name" value="alpha/beta-Hydrolases"/>
    <property type="match status" value="1"/>
</dbReference>
<comment type="catalytic activity">
    <reaction evidence="4">
        <text>benzaldehyde + hydrogen cyanide = (S)-mandelonitrile</text>
        <dbReference type="Rhea" id="RHEA:77427"/>
        <dbReference type="ChEBI" id="CHEBI:17169"/>
        <dbReference type="ChEBI" id="CHEBI:18407"/>
        <dbReference type="ChEBI" id="CHEBI:36941"/>
    </reaction>
</comment>
<dbReference type="PANTHER" id="PTHR10992">
    <property type="entry name" value="METHYLESTERASE FAMILY MEMBER"/>
    <property type="match status" value="1"/>
</dbReference>
<dbReference type="GO" id="GO:0009694">
    <property type="term" value="P:jasmonic acid metabolic process"/>
    <property type="evidence" value="ECO:0007669"/>
    <property type="project" value="TreeGrafter"/>
</dbReference>
<evidence type="ECO:0000256" key="17">
    <source>
        <dbReference type="ARBA" id="ARBA00076040"/>
    </source>
</evidence>
<evidence type="ECO:0000256" key="4">
    <source>
        <dbReference type="ARBA" id="ARBA00050358"/>
    </source>
</evidence>
<dbReference type="Pfam" id="PF12697">
    <property type="entry name" value="Abhydrolase_6"/>
    <property type="match status" value="1"/>
</dbReference>
<name>A0A8K0E148_9ROSA</name>
<evidence type="ECO:0000256" key="7">
    <source>
        <dbReference type="ARBA" id="ARBA00051735"/>
    </source>
</evidence>
<gene>
    <name evidence="21" type="ORF">FNV43_RR17168</name>
</gene>
<dbReference type="GO" id="GO:0047606">
    <property type="term" value="F:(S)-hydroxynitrile lyase activity"/>
    <property type="evidence" value="ECO:0007669"/>
    <property type="project" value="UniProtKB-EC"/>
</dbReference>
<accession>A0A8K0E148</accession>
<dbReference type="GO" id="GO:0080031">
    <property type="term" value="F:methyl salicylate esterase activity"/>
    <property type="evidence" value="ECO:0007669"/>
    <property type="project" value="TreeGrafter"/>
</dbReference>
<proteinExistence type="inferred from homology"/>
<comment type="caution">
    <text evidence="21">The sequence shown here is derived from an EMBL/GenBank/DDBJ whole genome shotgun (WGS) entry which is preliminary data.</text>
</comment>
<evidence type="ECO:0000256" key="16">
    <source>
        <dbReference type="ARBA" id="ARBA00069221"/>
    </source>
</evidence>
<evidence type="ECO:0000256" key="8">
    <source>
        <dbReference type="ARBA" id="ARBA00051977"/>
    </source>
</evidence>
<dbReference type="InterPro" id="IPR000073">
    <property type="entry name" value="AB_hydrolase_1"/>
</dbReference>
<dbReference type="GO" id="GO:0080032">
    <property type="term" value="F:methyl jasmonate esterase activity"/>
    <property type="evidence" value="ECO:0007669"/>
    <property type="project" value="TreeGrafter"/>
</dbReference>
<comment type="catalytic activity">
    <reaction evidence="12">
        <text>cyclohexanecarbaldehyde + hydrogen cyanide = (2S)-2-cyclohexyl-2-hydroxyacetonitrile</text>
        <dbReference type="Rhea" id="RHEA:77423"/>
        <dbReference type="ChEBI" id="CHEBI:18407"/>
        <dbReference type="ChEBI" id="CHEBI:197359"/>
        <dbReference type="ChEBI" id="CHEBI:197360"/>
    </reaction>
</comment>
<dbReference type="EC" id="4.1.2.47" evidence="15"/>
<comment type="catalytic activity">
    <reaction evidence="6">
        <text>butan-2-one + hydrogen cyanide = 2-hydroxy-2-methylbutanenitrile</text>
        <dbReference type="Rhea" id="RHEA:77467"/>
        <dbReference type="ChEBI" id="CHEBI:18407"/>
        <dbReference type="ChEBI" id="CHEBI:28398"/>
        <dbReference type="ChEBI" id="CHEBI:60954"/>
    </reaction>
    <physiologicalReaction direction="right-to-left" evidence="6">
        <dbReference type="Rhea" id="RHEA:77469"/>
    </physiologicalReaction>
</comment>
<comment type="catalytic activity">
    <reaction evidence="8">
        <text>acrolein + hydrogen cyanide = (2S)-2-hydroxybut-3-enenitrile</text>
        <dbReference type="Rhea" id="RHEA:77411"/>
        <dbReference type="ChEBI" id="CHEBI:15368"/>
        <dbReference type="ChEBI" id="CHEBI:18407"/>
        <dbReference type="ChEBI" id="CHEBI:197356"/>
    </reaction>
</comment>
<evidence type="ECO:0000256" key="12">
    <source>
        <dbReference type="ARBA" id="ARBA00052609"/>
    </source>
</evidence>
<evidence type="ECO:0000256" key="11">
    <source>
        <dbReference type="ARBA" id="ARBA00052600"/>
    </source>
</evidence>
<dbReference type="AlphaFoldDB" id="A0A8K0E148"/>
<sequence>MENVKQHHFVLVHGACHGAWCWYKLVTLLKLAGHRVTALDLGASGVNPKQLDDVGSISEYVQPLIQFMASIPQDERVVLVGHSYAGICISLAMETFPHKVSVAVFISAYLPHHGSPPGALIQEYFQRTPVESLLDCQYTFGQSPDDDQYRQPILTSAIFGPEYLKAKVYRNCQAEDLELAKMLIRPTGLFVEELSRDCVLTEATYGSVNRVYIVCEEDEVMEETFQRWMIKNSPTQQVISIKQAGHMVMLSKPLELFHSLLKMVGKESSDKQPQWLGTVLSKPKVCGIGGGFGEAMNIDQDEEPEWMNPIIDFFGSGILQPNKSEARKLRLILARYTMVDGQMYRRTFTGPLLRRLDEKEPNQVLAKIYEGHYSNHSGGRTLAHKTVLGVLLAYHAQRRC</sequence>
<comment type="catalytic activity">
    <reaction evidence="5">
        <text>formylthiophene + hydrogen cyanide = (2R)-2-hydroxy-2-(thiophen-2-yl)acetonitrile</text>
        <dbReference type="Rhea" id="RHEA:77455"/>
        <dbReference type="ChEBI" id="CHEBI:18407"/>
        <dbReference type="ChEBI" id="CHEBI:87301"/>
        <dbReference type="ChEBI" id="CHEBI:197332"/>
    </reaction>
</comment>
<evidence type="ECO:0000256" key="19">
    <source>
        <dbReference type="ARBA" id="ARBA00079794"/>
    </source>
</evidence>
<dbReference type="Gene3D" id="3.40.50.1820">
    <property type="entry name" value="alpha/beta hydrolase"/>
    <property type="match status" value="1"/>
</dbReference>
<evidence type="ECO:0000256" key="2">
    <source>
        <dbReference type="ARBA" id="ARBA00050241"/>
    </source>
</evidence>
<evidence type="ECO:0000313" key="21">
    <source>
        <dbReference type="EMBL" id="KAF3438893.1"/>
    </source>
</evidence>
<comment type="catalytic activity">
    <reaction evidence="7">
        <text>a disubstituted aliphatic (S)-hydroxynitrile = a ketone + hydrogen cyanide</text>
        <dbReference type="Rhea" id="RHEA:56592"/>
        <dbReference type="ChEBI" id="CHEBI:17087"/>
        <dbReference type="ChEBI" id="CHEBI:18407"/>
        <dbReference type="ChEBI" id="CHEBI:140597"/>
        <dbReference type="EC" id="4.1.2.47"/>
    </reaction>
</comment>
<comment type="catalytic activity">
    <reaction evidence="1">
        <text>4-methoxybenzaldehyde + hydrogen cyanide = (2S)-2-hydroxy-2-(4-methoxyphenyl)acetonitrile</text>
        <dbReference type="Rhea" id="RHEA:77447"/>
        <dbReference type="ChEBI" id="CHEBI:18407"/>
        <dbReference type="ChEBI" id="CHEBI:28235"/>
        <dbReference type="ChEBI" id="CHEBI:197328"/>
    </reaction>
</comment>
<evidence type="ECO:0000313" key="22">
    <source>
        <dbReference type="Proteomes" id="UP000796880"/>
    </source>
</evidence>
<evidence type="ECO:0000256" key="15">
    <source>
        <dbReference type="ARBA" id="ARBA00066572"/>
    </source>
</evidence>
<comment type="similarity">
    <text evidence="14">Belongs to the AB hydrolase superfamily. Hydroxynitrile lyase family.</text>
</comment>
<evidence type="ECO:0000256" key="5">
    <source>
        <dbReference type="ARBA" id="ARBA00050608"/>
    </source>
</evidence>